<gene>
    <name evidence="7" type="ORF">B1812_12665</name>
</gene>
<protein>
    <submittedName>
        <fullName evidence="7">AI-2E family transporter</fullName>
    </submittedName>
</protein>
<keyword evidence="8" id="KW-1185">Reference proteome</keyword>
<feature type="transmembrane region" description="Helical" evidence="6">
    <location>
        <begin position="202"/>
        <end position="220"/>
    </location>
</feature>
<comment type="subcellular location">
    <subcellularLocation>
        <location evidence="1">Membrane</location>
        <topology evidence="1">Multi-pass membrane protein</topology>
    </subcellularLocation>
</comment>
<dbReference type="RefSeq" id="WP_085771908.1">
    <property type="nucleotide sequence ID" value="NZ_AP027149.1"/>
</dbReference>
<keyword evidence="3 6" id="KW-0812">Transmembrane</keyword>
<evidence type="ECO:0000256" key="1">
    <source>
        <dbReference type="ARBA" id="ARBA00004141"/>
    </source>
</evidence>
<feature type="transmembrane region" description="Helical" evidence="6">
    <location>
        <begin position="145"/>
        <end position="166"/>
    </location>
</feature>
<name>A0A1W6MW14_9HYPH</name>
<feature type="transmembrane region" description="Helical" evidence="6">
    <location>
        <begin position="266"/>
        <end position="285"/>
    </location>
</feature>
<feature type="transmembrane region" description="Helical" evidence="6">
    <location>
        <begin position="305"/>
        <end position="331"/>
    </location>
</feature>
<dbReference type="PANTHER" id="PTHR21716">
    <property type="entry name" value="TRANSMEMBRANE PROTEIN"/>
    <property type="match status" value="1"/>
</dbReference>
<dbReference type="STRING" id="655015.B1812_12665"/>
<evidence type="ECO:0000256" key="2">
    <source>
        <dbReference type="ARBA" id="ARBA00009773"/>
    </source>
</evidence>
<keyword evidence="4 6" id="KW-1133">Transmembrane helix</keyword>
<reference evidence="7 8" key="1">
    <citation type="submission" date="2017-02" db="EMBL/GenBank/DDBJ databases">
        <authorList>
            <person name="Peterson S.W."/>
        </authorList>
    </citation>
    <scope>NUCLEOTIDE SEQUENCE [LARGE SCALE GENOMIC DNA]</scope>
    <source>
        <strain evidence="7 8">S285</strain>
    </source>
</reference>
<dbReference type="AlphaFoldDB" id="A0A1W6MW14"/>
<dbReference type="OrthoDB" id="9799225at2"/>
<evidence type="ECO:0000256" key="3">
    <source>
        <dbReference type="ARBA" id="ARBA00022692"/>
    </source>
</evidence>
<evidence type="ECO:0000256" key="4">
    <source>
        <dbReference type="ARBA" id="ARBA00022989"/>
    </source>
</evidence>
<dbReference type="EMBL" id="CP019948">
    <property type="protein sequence ID" value="ARN81791.1"/>
    <property type="molecule type" value="Genomic_DNA"/>
</dbReference>
<sequence length="359" mass="38730">MAFPWSPLVQVNGALLNTAAAALLLLIFLVFCNLGQAVVEPVVLGFFLIEVTWPLYRFLKRKIAGWFATVITISVTIVSVLALFAIIAWGGSQVAVWLRDNFDSIQTTLVNSTAWLEEHDIFILAMVTDHFNAASLVAFFRTVALRLNTMAAFAALVFLYVVMGLAETEVVQENIARLEDPDLARRLLAAGRGIGEKFRSYLLVRTVASIATGLAIWGFVASMRLDLAGAWGVLAFALNFLPYIGSVLVTLLLPLFALAQADSPATAVYVLLGVSIIQFAIGSVLEPVFSGSALSISPPVVIFSVVLWTFLWGALGAFLGVPVTIAMLTLLEQFPSARWLSDLLAGGPGVSRKNRQLVG</sequence>
<organism evidence="7 8">
    <name type="scientific">Methylocystis bryophila</name>
    <dbReference type="NCBI Taxonomy" id="655015"/>
    <lineage>
        <taxon>Bacteria</taxon>
        <taxon>Pseudomonadati</taxon>
        <taxon>Pseudomonadota</taxon>
        <taxon>Alphaproteobacteria</taxon>
        <taxon>Hyphomicrobiales</taxon>
        <taxon>Methylocystaceae</taxon>
        <taxon>Methylocystis</taxon>
    </lineage>
</organism>
<evidence type="ECO:0000313" key="7">
    <source>
        <dbReference type="EMBL" id="ARN81791.1"/>
    </source>
</evidence>
<feature type="transmembrane region" description="Helical" evidence="6">
    <location>
        <begin position="240"/>
        <end position="259"/>
    </location>
</feature>
<dbReference type="GO" id="GO:0016020">
    <property type="term" value="C:membrane"/>
    <property type="evidence" value="ECO:0007669"/>
    <property type="project" value="UniProtKB-SubCell"/>
</dbReference>
<evidence type="ECO:0000313" key="8">
    <source>
        <dbReference type="Proteomes" id="UP000193978"/>
    </source>
</evidence>
<feature type="transmembrane region" description="Helical" evidence="6">
    <location>
        <begin position="37"/>
        <end position="56"/>
    </location>
</feature>
<feature type="transmembrane region" description="Helical" evidence="6">
    <location>
        <begin position="12"/>
        <end position="31"/>
    </location>
</feature>
<proteinExistence type="inferred from homology"/>
<dbReference type="KEGG" id="mbry:B1812_12665"/>
<evidence type="ECO:0000256" key="5">
    <source>
        <dbReference type="ARBA" id="ARBA00023136"/>
    </source>
</evidence>
<dbReference type="Pfam" id="PF01594">
    <property type="entry name" value="AI-2E_transport"/>
    <property type="match status" value="1"/>
</dbReference>
<evidence type="ECO:0000256" key="6">
    <source>
        <dbReference type="SAM" id="Phobius"/>
    </source>
</evidence>
<dbReference type="Proteomes" id="UP000193978">
    <property type="component" value="Chromosome"/>
</dbReference>
<feature type="transmembrane region" description="Helical" evidence="6">
    <location>
        <begin position="63"/>
        <end position="89"/>
    </location>
</feature>
<dbReference type="GO" id="GO:0055085">
    <property type="term" value="P:transmembrane transport"/>
    <property type="evidence" value="ECO:0007669"/>
    <property type="project" value="TreeGrafter"/>
</dbReference>
<keyword evidence="5 6" id="KW-0472">Membrane</keyword>
<comment type="similarity">
    <text evidence="2">Belongs to the autoinducer-2 exporter (AI-2E) (TC 2.A.86) family.</text>
</comment>
<accession>A0A1W6MW14</accession>
<dbReference type="PANTHER" id="PTHR21716:SF64">
    <property type="entry name" value="AI-2 TRANSPORT PROTEIN TQSA"/>
    <property type="match status" value="1"/>
</dbReference>
<dbReference type="InterPro" id="IPR002549">
    <property type="entry name" value="AI-2E-like"/>
</dbReference>